<dbReference type="InterPro" id="IPR029069">
    <property type="entry name" value="HotDog_dom_sf"/>
</dbReference>
<reference evidence="4" key="1">
    <citation type="journal article" date="2020" name="Fungal Divers.">
        <title>Resolving the Mortierellaceae phylogeny through synthesis of multi-gene phylogenetics and phylogenomics.</title>
        <authorList>
            <person name="Vandepol N."/>
            <person name="Liber J."/>
            <person name="Desiro A."/>
            <person name="Na H."/>
            <person name="Kennedy M."/>
            <person name="Barry K."/>
            <person name="Grigoriev I.V."/>
            <person name="Miller A.N."/>
            <person name="O'Donnell K."/>
            <person name="Stajich J.E."/>
            <person name="Bonito G."/>
        </authorList>
    </citation>
    <scope>NUCLEOTIDE SEQUENCE</scope>
    <source>
        <strain evidence="4">REB-010B</strain>
    </source>
</reference>
<dbReference type="FunFam" id="3.10.129.10:FF:000033">
    <property type="entry name" value="acyl-coenzyme A thioesterase 13"/>
    <property type="match status" value="1"/>
</dbReference>
<name>A0A9P6RK10_9FUNG</name>
<comment type="caution">
    <text evidence="4">The sequence shown here is derived from an EMBL/GenBank/DDBJ whole genome shotgun (WGS) entry which is preliminary data.</text>
</comment>
<accession>A0A9P6RK10</accession>
<dbReference type="GO" id="GO:0047617">
    <property type="term" value="F:fatty acyl-CoA hydrolase activity"/>
    <property type="evidence" value="ECO:0007669"/>
    <property type="project" value="InterPro"/>
</dbReference>
<dbReference type="EMBL" id="JAAAIP010000245">
    <property type="protein sequence ID" value="KAG0321424.1"/>
    <property type="molecule type" value="Genomic_DNA"/>
</dbReference>
<feature type="domain" description="Thioesterase" evidence="3">
    <location>
        <begin position="53"/>
        <end position="126"/>
    </location>
</feature>
<dbReference type="Pfam" id="PF03061">
    <property type="entry name" value="4HBT"/>
    <property type="match status" value="1"/>
</dbReference>
<sequence length="152" mass="16045">MATIQHVQRVWTNFLKKEGFDAYALSGLKLVSVSKGTCLAELEVAPHHLNRLGGCHGGLLSTIVDVGGTLAIAADGMHATGISTDISVSFVSGAKLGDKLSINSRCHKIGGSLAYTDVEIAVEDKVVALGRHTKFVRLAHKLNAQQKLDGEA</sequence>
<protein>
    <recommendedName>
        <fullName evidence="3">Thioesterase domain-containing protein</fullName>
    </recommendedName>
</protein>
<organism evidence="4 5">
    <name type="scientific">Dissophora globulifera</name>
    <dbReference type="NCBI Taxonomy" id="979702"/>
    <lineage>
        <taxon>Eukaryota</taxon>
        <taxon>Fungi</taxon>
        <taxon>Fungi incertae sedis</taxon>
        <taxon>Mucoromycota</taxon>
        <taxon>Mortierellomycotina</taxon>
        <taxon>Mortierellomycetes</taxon>
        <taxon>Mortierellales</taxon>
        <taxon>Mortierellaceae</taxon>
        <taxon>Dissophora</taxon>
    </lineage>
</organism>
<dbReference type="PANTHER" id="PTHR21660">
    <property type="entry name" value="THIOESTERASE SUPERFAMILY MEMBER-RELATED"/>
    <property type="match status" value="1"/>
</dbReference>
<dbReference type="SUPFAM" id="SSF54637">
    <property type="entry name" value="Thioesterase/thiol ester dehydrase-isomerase"/>
    <property type="match status" value="1"/>
</dbReference>
<dbReference type="PANTHER" id="PTHR21660:SF1">
    <property type="entry name" value="ACYL-COENZYME A THIOESTERASE 13"/>
    <property type="match status" value="1"/>
</dbReference>
<evidence type="ECO:0000313" key="4">
    <source>
        <dbReference type="EMBL" id="KAG0321424.1"/>
    </source>
</evidence>
<evidence type="ECO:0000313" key="5">
    <source>
        <dbReference type="Proteomes" id="UP000738325"/>
    </source>
</evidence>
<dbReference type="CDD" id="cd03443">
    <property type="entry name" value="PaaI_thioesterase"/>
    <property type="match status" value="1"/>
</dbReference>
<proteinExistence type="inferred from homology"/>
<evidence type="ECO:0000259" key="3">
    <source>
        <dbReference type="Pfam" id="PF03061"/>
    </source>
</evidence>
<dbReference type="OrthoDB" id="46529at2759"/>
<gene>
    <name evidence="4" type="ORF">BGZ99_003936</name>
</gene>
<dbReference type="Gene3D" id="3.10.129.10">
    <property type="entry name" value="Hotdog Thioesterase"/>
    <property type="match status" value="1"/>
</dbReference>
<dbReference type="AlphaFoldDB" id="A0A9P6RK10"/>
<evidence type="ECO:0000256" key="1">
    <source>
        <dbReference type="ARBA" id="ARBA00008324"/>
    </source>
</evidence>
<keyword evidence="2" id="KW-0378">Hydrolase</keyword>
<evidence type="ECO:0000256" key="2">
    <source>
        <dbReference type="ARBA" id="ARBA00022801"/>
    </source>
</evidence>
<comment type="similarity">
    <text evidence="1">Belongs to the thioesterase PaaI family.</text>
</comment>
<dbReference type="InterPro" id="IPR006683">
    <property type="entry name" value="Thioestr_dom"/>
</dbReference>
<keyword evidence="5" id="KW-1185">Reference proteome</keyword>
<dbReference type="InterPro" id="IPR039298">
    <property type="entry name" value="ACOT13"/>
</dbReference>
<dbReference type="Proteomes" id="UP000738325">
    <property type="component" value="Unassembled WGS sequence"/>
</dbReference>